<sequence>ELTKAILGSGLLREETDHYDLTGPLSDVAIPATLQESLTARLDRLPKLREVAQLGAVLGREFAYEMLKAIAPMDEAQLQDGLSQLVEAELLYRRGRPPRAKYIFKHALIQDAAYESLLKRTRQQCHRQVADILETRFPEIVETQPELLAHHHTEANSPQAAVEYWLKAGQQAVHRFADREAVGHLEKGLGVLATLPETPERARLELTSLTSLGPALMATKGYAAPEVDKAYRRARDLCQELKEITQLFPVLWGLWMYHLVRAEHE</sequence>
<name>X0UEN7_9ZZZZ</name>
<reference evidence="3" key="1">
    <citation type="journal article" date="2014" name="Front. Microbiol.">
        <title>High frequency of phylogenetically diverse reductive dehalogenase-homologous genes in deep subseafloor sedimentary metagenomes.</title>
        <authorList>
            <person name="Kawai M."/>
            <person name="Futagami T."/>
            <person name="Toyoda A."/>
            <person name="Takaki Y."/>
            <person name="Nishi S."/>
            <person name="Hori S."/>
            <person name="Arai W."/>
            <person name="Tsubouchi T."/>
            <person name="Morono Y."/>
            <person name="Uchiyama I."/>
            <person name="Ito T."/>
            <person name="Fujiyama A."/>
            <person name="Inagaki F."/>
            <person name="Takami H."/>
        </authorList>
    </citation>
    <scope>NUCLEOTIDE SEQUENCE</scope>
    <source>
        <strain evidence="3">Expedition CK06-06</strain>
    </source>
</reference>
<keyword evidence="2" id="KW-0067">ATP-binding</keyword>
<protein>
    <recommendedName>
        <fullName evidence="4">Adenylate/guanylate cyclase domain-containing protein</fullName>
    </recommendedName>
</protein>
<organism evidence="3">
    <name type="scientific">marine sediment metagenome</name>
    <dbReference type="NCBI Taxonomy" id="412755"/>
    <lineage>
        <taxon>unclassified sequences</taxon>
        <taxon>metagenomes</taxon>
        <taxon>ecological metagenomes</taxon>
    </lineage>
</organism>
<proteinExistence type="predicted"/>
<evidence type="ECO:0000256" key="1">
    <source>
        <dbReference type="ARBA" id="ARBA00022741"/>
    </source>
</evidence>
<accession>X0UEN7</accession>
<evidence type="ECO:0000313" key="3">
    <source>
        <dbReference type="EMBL" id="GAG04229.1"/>
    </source>
</evidence>
<dbReference type="EMBL" id="BARS01028074">
    <property type="protein sequence ID" value="GAG04229.1"/>
    <property type="molecule type" value="Genomic_DNA"/>
</dbReference>
<dbReference type="PANTHER" id="PTHR16305:SF28">
    <property type="entry name" value="GUANYLATE CYCLASE DOMAIN-CONTAINING PROTEIN"/>
    <property type="match status" value="1"/>
</dbReference>
<feature type="non-terminal residue" evidence="3">
    <location>
        <position position="265"/>
    </location>
</feature>
<feature type="non-terminal residue" evidence="3">
    <location>
        <position position="1"/>
    </location>
</feature>
<dbReference type="AlphaFoldDB" id="X0UEN7"/>
<dbReference type="GO" id="GO:0004016">
    <property type="term" value="F:adenylate cyclase activity"/>
    <property type="evidence" value="ECO:0007669"/>
    <property type="project" value="TreeGrafter"/>
</dbReference>
<dbReference type="PANTHER" id="PTHR16305">
    <property type="entry name" value="TESTICULAR SOLUBLE ADENYLYL CYCLASE"/>
    <property type="match status" value="1"/>
</dbReference>
<dbReference type="GO" id="GO:0005737">
    <property type="term" value="C:cytoplasm"/>
    <property type="evidence" value="ECO:0007669"/>
    <property type="project" value="TreeGrafter"/>
</dbReference>
<keyword evidence="1" id="KW-0547">Nucleotide-binding</keyword>
<comment type="caution">
    <text evidence="3">The sequence shown here is derived from an EMBL/GenBank/DDBJ whole genome shotgun (WGS) entry which is preliminary data.</text>
</comment>
<evidence type="ECO:0008006" key="4">
    <source>
        <dbReference type="Google" id="ProtNLM"/>
    </source>
</evidence>
<dbReference type="GO" id="GO:0005524">
    <property type="term" value="F:ATP binding"/>
    <property type="evidence" value="ECO:0007669"/>
    <property type="project" value="UniProtKB-KW"/>
</dbReference>
<evidence type="ECO:0000256" key="2">
    <source>
        <dbReference type="ARBA" id="ARBA00022840"/>
    </source>
</evidence>
<gene>
    <name evidence="3" type="ORF">S01H1_44037</name>
</gene>